<proteinExistence type="predicted"/>
<dbReference type="GO" id="GO:0016887">
    <property type="term" value="F:ATP hydrolysis activity"/>
    <property type="evidence" value="ECO:0007669"/>
    <property type="project" value="InterPro"/>
</dbReference>
<dbReference type="SUPFAM" id="SSF90123">
    <property type="entry name" value="ABC transporter transmembrane region"/>
    <property type="match status" value="1"/>
</dbReference>
<dbReference type="GO" id="GO:0140359">
    <property type="term" value="F:ABC-type transporter activity"/>
    <property type="evidence" value="ECO:0007669"/>
    <property type="project" value="InterPro"/>
</dbReference>
<dbReference type="Pfam" id="PF00005">
    <property type="entry name" value="ABC_tran"/>
    <property type="match status" value="1"/>
</dbReference>
<comment type="subcellular location">
    <subcellularLocation>
        <location evidence="1">Cell membrane</location>
        <topology evidence="1">Multi-pass membrane protein</topology>
    </subcellularLocation>
</comment>
<feature type="transmembrane region" description="Helical" evidence="7">
    <location>
        <begin position="143"/>
        <end position="171"/>
    </location>
</feature>
<dbReference type="AlphaFoldDB" id="A0A7X5V025"/>
<evidence type="ECO:0000256" key="6">
    <source>
        <dbReference type="ARBA" id="ARBA00023136"/>
    </source>
</evidence>
<dbReference type="Proteomes" id="UP000564677">
    <property type="component" value="Unassembled WGS sequence"/>
</dbReference>
<evidence type="ECO:0000259" key="8">
    <source>
        <dbReference type="PROSITE" id="PS50893"/>
    </source>
</evidence>
<feature type="domain" description="ABC transporter" evidence="8">
    <location>
        <begin position="302"/>
        <end position="530"/>
    </location>
</feature>
<organism evidence="10 11">
    <name type="scientific">Sphingomonas leidyi</name>
    <dbReference type="NCBI Taxonomy" id="68569"/>
    <lineage>
        <taxon>Bacteria</taxon>
        <taxon>Pseudomonadati</taxon>
        <taxon>Pseudomonadota</taxon>
        <taxon>Alphaproteobacteria</taxon>
        <taxon>Sphingomonadales</taxon>
        <taxon>Sphingomonadaceae</taxon>
        <taxon>Sphingomonas</taxon>
    </lineage>
</organism>
<keyword evidence="5 7" id="KW-1133">Transmembrane helix</keyword>
<dbReference type="InterPro" id="IPR036640">
    <property type="entry name" value="ABC1_TM_sf"/>
</dbReference>
<dbReference type="InterPro" id="IPR027417">
    <property type="entry name" value="P-loop_NTPase"/>
</dbReference>
<evidence type="ECO:0000256" key="3">
    <source>
        <dbReference type="ARBA" id="ARBA00022741"/>
    </source>
</evidence>
<dbReference type="RefSeq" id="WP_167299220.1">
    <property type="nucleotide sequence ID" value="NZ_JAASQV010000001.1"/>
</dbReference>
<gene>
    <name evidence="10" type="ORF">FHR20_001852</name>
</gene>
<evidence type="ECO:0000256" key="2">
    <source>
        <dbReference type="ARBA" id="ARBA00022692"/>
    </source>
</evidence>
<feature type="transmembrane region" description="Helical" evidence="7">
    <location>
        <begin position="51"/>
        <end position="74"/>
    </location>
</feature>
<feature type="transmembrane region" description="Helical" evidence="7">
    <location>
        <begin position="244"/>
        <end position="264"/>
    </location>
</feature>
<dbReference type="InterPro" id="IPR039421">
    <property type="entry name" value="Type_1_exporter"/>
</dbReference>
<dbReference type="Gene3D" id="3.40.50.300">
    <property type="entry name" value="P-loop containing nucleotide triphosphate hydrolases"/>
    <property type="match status" value="1"/>
</dbReference>
<feature type="transmembrane region" description="Helical" evidence="7">
    <location>
        <begin position="270"/>
        <end position="293"/>
    </location>
</feature>
<dbReference type="PANTHER" id="PTHR24221:SF654">
    <property type="entry name" value="ATP-BINDING CASSETTE SUB-FAMILY B MEMBER 6"/>
    <property type="match status" value="1"/>
</dbReference>
<accession>A0A7X5V025</accession>
<dbReference type="SUPFAM" id="SSF52540">
    <property type="entry name" value="P-loop containing nucleoside triphosphate hydrolases"/>
    <property type="match status" value="1"/>
</dbReference>
<evidence type="ECO:0000313" key="10">
    <source>
        <dbReference type="EMBL" id="NIJ64921.1"/>
    </source>
</evidence>
<dbReference type="PROSITE" id="PS50893">
    <property type="entry name" value="ABC_TRANSPORTER_2"/>
    <property type="match status" value="1"/>
</dbReference>
<evidence type="ECO:0000256" key="1">
    <source>
        <dbReference type="ARBA" id="ARBA00004651"/>
    </source>
</evidence>
<name>A0A7X5V025_9SPHN</name>
<keyword evidence="4 10" id="KW-0067">ATP-binding</keyword>
<dbReference type="InterPro" id="IPR003439">
    <property type="entry name" value="ABC_transporter-like_ATP-bd"/>
</dbReference>
<protein>
    <submittedName>
        <fullName evidence="10">ATP-binding cassette subfamily C protein CydC</fullName>
    </submittedName>
</protein>
<evidence type="ECO:0000259" key="9">
    <source>
        <dbReference type="PROSITE" id="PS50929"/>
    </source>
</evidence>
<evidence type="ECO:0000313" key="11">
    <source>
        <dbReference type="Proteomes" id="UP000564677"/>
    </source>
</evidence>
<dbReference type="PROSITE" id="PS00211">
    <property type="entry name" value="ABC_TRANSPORTER_1"/>
    <property type="match status" value="1"/>
</dbReference>
<keyword evidence="3" id="KW-0547">Nucleotide-binding</keyword>
<dbReference type="EMBL" id="JAASQV010000001">
    <property type="protein sequence ID" value="NIJ64921.1"/>
    <property type="molecule type" value="Genomic_DNA"/>
</dbReference>
<dbReference type="Gene3D" id="1.20.1560.10">
    <property type="entry name" value="ABC transporter type 1, transmembrane domain"/>
    <property type="match status" value="1"/>
</dbReference>
<evidence type="ECO:0000256" key="4">
    <source>
        <dbReference type="ARBA" id="ARBA00022840"/>
    </source>
</evidence>
<sequence>MSALALDPAGRRWLRRARIAAILAALAGVLLLAVSGWFLTAAALAGTAGPMAALGFNYLIPSAAIRGLAILRTAGRYGERLFSHQAALGAMAALRAGLFARLAAQDGRTGPDLAGGDASARLIGDIDALEELIVREPVRSASWVAAGAGVLLAGLAGWAAALALLLLLAALPPLLDRAARRLTRQPAHDAAEALGALRTRYVEYAAARAEIAAYGLADRVTGDLSRFAADLDAARARLHRGEGVIAALLAGYAALAVALVLRLADAPAPRVALALLVAAGAVEAMAGLARTAFRRAGVAAGLRRLDALLALPEPVAAPASTEAMPLRLGGLDLAPGARVAVTGRSGSGKTVLLETLAGLRGAAVDAAVGGLAPAACSGAMLRAQFALAPQDPALIAGTIADNLRLARPGVDRESIWAVLRVVALEDRIGGFPEGLDTRLGEAGGTLSGGERKRLSLARALLAGRPWLLLDEPTEGLDPATESEMVARLDAWLAASNTGLVLVSHRRAPIGLAGNVVAIEDIATSPCRTRV</sequence>
<evidence type="ECO:0000256" key="7">
    <source>
        <dbReference type="SAM" id="Phobius"/>
    </source>
</evidence>
<dbReference type="PANTHER" id="PTHR24221">
    <property type="entry name" value="ATP-BINDING CASSETTE SUB-FAMILY B"/>
    <property type="match status" value="1"/>
</dbReference>
<keyword evidence="2 7" id="KW-0812">Transmembrane</keyword>
<dbReference type="GO" id="GO:0005886">
    <property type="term" value="C:plasma membrane"/>
    <property type="evidence" value="ECO:0007669"/>
    <property type="project" value="UniProtKB-SubCell"/>
</dbReference>
<dbReference type="GO" id="GO:0005524">
    <property type="term" value="F:ATP binding"/>
    <property type="evidence" value="ECO:0007669"/>
    <property type="project" value="UniProtKB-KW"/>
</dbReference>
<evidence type="ECO:0000256" key="5">
    <source>
        <dbReference type="ARBA" id="ARBA00022989"/>
    </source>
</evidence>
<comment type="caution">
    <text evidence="10">The sequence shown here is derived from an EMBL/GenBank/DDBJ whole genome shotgun (WGS) entry which is preliminary data.</text>
</comment>
<dbReference type="SMART" id="SM00382">
    <property type="entry name" value="AAA"/>
    <property type="match status" value="1"/>
</dbReference>
<dbReference type="InterPro" id="IPR011527">
    <property type="entry name" value="ABC1_TM_dom"/>
</dbReference>
<dbReference type="PROSITE" id="PS50929">
    <property type="entry name" value="ABC_TM1F"/>
    <property type="match status" value="1"/>
</dbReference>
<dbReference type="InterPro" id="IPR017871">
    <property type="entry name" value="ABC_transporter-like_CS"/>
</dbReference>
<feature type="domain" description="ABC transmembrane type-1" evidence="9">
    <location>
        <begin position="19"/>
        <end position="261"/>
    </location>
</feature>
<feature type="transmembrane region" description="Helical" evidence="7">
    <location>
        <begin position="21"/>
        <end position="45"/>
    </location>
</feature>
<reference evidence="10 11" key="1">
    <citation type="submission" date="2020-03" db="EMBL/GenBank/DDBJ databases">
        <title>Genomic Encyclopedia of Type Strains, Phase IV (KMG-IV): sequencing the most valuable type-strain genomes for metagenomic binning, comparative biology and taxonomic classification.</title>
        <authorList>
            <person name="Goeker M."/>
        </authorList>
    </citation>
    <scope>NUCLEOTIDE SEQUENCE [LARGE SCALE GENOMIC DNA]</scope>
    <source>
        <strain evidence="10 11">DSM 4733</strain>
    </source>
</reference>
<keyword evidence="6 7" id="KW-0472">Membrane</keyword>
<keyword evidence="11" id="KW-1185">Reference proteome</keyword>
<dbReference type="InterPro" id="IPR003593">
    <property type="entry name" value="AAA+_ATPase"/>
</dbReference>